<dbReference type="Proteomes" id="UP000004319">
    <property type="component" value="Unassembled WGS sequence"/>
</dbReference>
<comment type="caution">
    <text evidence="1">The sequence shown here is derived from an EMBL/GenBank/DDBJ whole genome shotgun (WGS) entry which is preliminary data.</text>
</comment>
<organism evidence="1 2">
    <name type="scientific">Acetobacter tropicalis NBRC 101654</name>
    <dbReference type="NCBI Taxonomy" id="749388"/>
    <lineage>
        <taxon>Bacteria</taxon>
        <taxon>Pseudomonadati</taxon>
        <taxon>Pseudomonadota</taxon>
        <taxon>Alphaproteobacteria</taxon>
        <taxon>Acetobacterales</taxon>
        <taxon>Acetobacteraceae</taxon>
        <taxon>Acetobacter</taxon>
    </lineage>
</organism>
<protein>
    <submittedName>
        <fullName evidence="1">Uncharacterized protein</fullName>
    </submittedName>
</protein>
<dbReference type="AlphaFoldDB" id="F7VFP6"/>
<sequence>MKEKLTPEVEDNITKFIFYTVQKICLSRFGAEKYDPKLIRRLPFHKKNFLRTYIKLTPEAYLRKAKKQYKENPYNGERGIIHQLRVEMERLGHDISGVKEFLQYLYEQEAIEQLVRAVTDTGTSLYEFEYDPEHEFFQEMFYLKLQGII</sequence>
<dbReference type="EMBL" id="BABS01000073">
    <property type="protein sequence ID" value="GAA09191.1"/>
    <property type="molecule type" value="Genomic_DNA"/>
</dbReference>
<evidence type="ECO:0000313" key="2">
    <source>
        <dbReference type="Proteomes" id="UP000004319"/>
    </source>
</evidence>
<reference evidence="1 2" key="1">
    <citation type="journal article" date="2011" name="Biochem. Biophys. Res. Commun.">
        <title>Increased number of Arginine-based salt bridges contributes to the thermotolerance of thermotolerant acetic acid bacteria, Acetobacter tropicalis SKU1100.</title>
        <authorList>
            <person name="Matsutani M."/>
            <person name="Hirakawa H."/>
            <person name="Nishikura M."/>
            <person name="Soemphol W."/>
            <person name="Ali I.A.I."/>
            <person name="Yakushi T."/>
            <person name="Matsushita K."/>
        </authorList>
    </citation>
    <scope>NUCLEOTIDE SEQUENCE [LARGE SCALE GENOMIC DNA]</scope>
    <source>
        <strain evidence="1 2">NBRC 101654</strain>
    </source>
</reference>
<gene>
    <name evidence="1" type="ORF">ATPR_2195</name>
</gene>
<accession>F7VFP6</accession>
<name>F7VFP6_9PROT</name>
<proteinExistence type="predicted"/>
<evidence type="ECO:0000313" key="1">
    <source>
        <dbReference type="EMBL" id="GAA09191.1"/>
    </source>
</evidence>
<dbReference type="RefSeq" id="WP_006559216.1">
    <property type="nucleotide sequence ID" value="NZ_BABS01000073.1"/>
</dbReference>